<evidence type="ECO:0000256" key="6">
    <source>
        <dbReference type="ARBA" id="ARBA00022842"/>
    </source>
</evidence>
<dbReference type="InterPro" id="IPR029001">
    <property type="entry name" value="ITPase-like_fam"/>
</dbReference>
<dbReference type="RefSeq" id="WP_117660820.1">
    <property type="nucleotide sequence ID" value="NZ_QSRA01000034.1"/>
</dbReference>
<dbReference type="SUPFAM" id="SSF52972">
    <property type="entry name" value="ITPase-like"/>
    <property type="match status" value="1"/>
</dbReference>
<evidence type="ECO:0000256" key="2">
    <source>
        <dbReference type="ARBA" id="ARBA00011738"/>
    </source>
</evidence>
<evidence type="ECO:0000313" key="13">
    <source>
        <dbReference type="Proteomes" id="UP000261324"/>
    </source>
</evidence>
<dbReference type="GO" id="GO:0005829">
    <property type="term" value="C:cytosol"/>
    <property type="evidence" value="ECO:0007669"/>
    <property type="project" value="TreeGrafter"/>
</dbReference>
<feature type="binding site" evidence="10">
    <location>
        <position position="77"/>
    </location>
    <ligand>
        <name>Mg(2+)</name>
        <dbReference type="ChEBI" id="CHEBI:18420"/>
    </ligand>
</feature>
<dbReference type="Pfam" id="PF01725">
    <property type="entry name" value="Ham1p_like"/>
    <property type="match status" value="1"/>
</dbReference>
<evidence type="ECO:0000256" key="10">
    <source>
        <dbReference type="HAMAP-Rule" id="MF_01405"/>
    </source>
</evidence>
<organism evidence="12 13">
    <name type="scientific">Dorea formicigenerans</name>
    <dbReference type="NCBI Taxonomy" id="39486"/>
    <lineage>
        <taxon>Bacteria</taxon>
        <taxon>Bacillati</taxon>
        <taxon>Bacillota</taxon>
        <taxon>Clostridia</taxon>
        <taxon>Lachnospirales</taxon>
        <taxon>Lachnospiraceae</taxon>
        <taxon>Dorea</taxon>
    </lineage>
</organism>
<keyword evidence="6 10" id="KW-0460">Magnesium</keyword>
<gene>
    <name evidence="12" type="primary">rdgB</name>
    <name evidence="12" type="ORF">DXC93_15840</name>
</gene>
<dbReference type="EMBL" id="QSRA01000034">
    <property type="protein sequence ID" value="RGK78689.1"/>
    <property type="molecule type" value="Genomic_DNA"/>
</dbReference>
<dbReference type="EC" id="3.6.1.66" evidence="10"/>
<dbReference type="CDD" id="cd00515">
    <property type="entry name" value="HAM1"/>
    <property type="match status" value="1"/>
</dbReference>
<feature type="binding site" evidence="10">
    <location>
        <begin position="8"/>
        <end position="13"/>
    </location>
    <ligand>
        <name>substrate</name>
    </ligand>
</feature>
<comment type="subunit">
    <text evidence="2 10">Homodimer.</text>
</comment>
<dbReference type="PANTHER" id="PTHR11067:SF9">
    <property type="entry name" value="INOSINE TRIPHOSPHATE PYROPHOSPHATASE"/>
    <property type="match status" value="1"/>
</dbReference>
<feature type="binding site" evidence="10">
    <location>
        <position position="183"/>
    </location>
    <ligand>
        <name>substrate</name>
    </ligand>
</feature>
<dbReference type="GO" id="GO:0009146">
    <property type="term" value="P:purine nucleoside triphosphate catabolic process"/>
    <property type="evidence" value="ECO:0007669"/>
    <property type="project" value="UniProtKB-UniRule"/>
</dbReference>
<feature type="binding site" evidence="10">
    <location>
        <begin position="160"/>
        <end position="163"/>
    </location>
    <ligand>
        <name>substrate</name>
    </ligand>
</feature>
<dbReference type="HAMAP" id="MF_01405">
    <property type="entry name" value="Non_canon_purine_NTPase"/>
    <property type="match status" value="1"/>
</dbReference>
<evidence type="ECO:0000256" key="5">
    <source>
        <dbReference type="ARBA" id="ARBA00022801"/>
    </source>
</evidence>
<protein>
    <recommendedName>
        <fullName evidence="10">dITP/XTP pyrophosphatase</fullName>
        <ecNumber evidence="10">3.6.1.66</ecNumber>
    </recommendedName>
    <alternativeName>
        <fullName evidence="10">Non-canonical purine NTP pyrophosphatase</fullName>
    </alternativeName>
    <alternativeName>
        <fullName evidence="10">Non-standard purine NTP pyrophosphatase</fullName>
    </alternativeName>
    <alternativeName>
        <fullName evidence="10">Nucleoside-triphosphate diphosphatase</fullName>
    </alternativeName>
    <alternativeName>
        <fullName evidence="10">Nucleoside-triphosphate pyrophosphatase</fullName>
        <shortName evidence="10">NTPase</shortName>
    </alternativeName>
</protein>
<evidence type="ECO:0000313" key="12">
    <source>
        <dbReference type="EMBL" id="RGK78689.1"/>
    </source>
</evidence>
<evidence type="ECO:0000256" key="8">
    <source>
        <dbReference type="ARBA" id="ARBA00051875"/>
    </source>
</evidence>
<sequence>MDTIIFATGNKNKMIEIRMILADLGCKILSQKEAGIQADVVEDGQTFEENALIKATTIADIARKMPEYKNAVVLADDSGLEIDALNKEPGIYSARYMGEDTSYDIKNQTLIDRLEGVPDEKRTARFVCAIAAALPDGSTEVVRGTMEGRIGYEITGENGFGYDPIFYLPQFGCSSAELEPEKKNELSHRGEGLRKMCKVLEEKLESK</sequence>
<dbReference type="GO" id="GO:0017111">
    <property type="term" value="F:ribonucleoside triphosphate phosphatase activity"/>
    <property type="evidence" value="ECO:0007669"/>
    <property type="project" value="InterPro"/>
</dbReference>
<accession>A0A3E4PFF9</accession>
<comment type="function">
    <text evidence="10">Pyrophosphatase that catalyzes the hydrolysis of nucleoside triphosphates to their monophosphate derivatives, with a high preference for the non-canonical purine nucleotides XTP (xanthosine triphosphate), dITP (deoxyinosine triphosphate) and ITP. Seems to function as a house-cleaning enzyme that removes non-canonical purine nucleotides from the nucleotide pool, thus preventing their incorporation into DNA/RNA and avoiding chromosomal lesions.</text>
</comment>
<reference evidence="12 13" key="1">
    <citation type="submission" date="2018-08" db="EMBL/GenBank/DDBJ databases">
        <title>A genome reference for cultivated species of the human gut microbiota.</title>
        <authorList>
            <person name="Zou Y."/>
            <person name="Xue W."/>
            <person name="Luo G."/>
        </authorList>
    </citation>
    <scope>NUCLEOTIDE SEQUENCE [LARGE SCALE GENOMIC DNA]</scope>
    <source>
        <strain evidence="12 13">TF09-3</strain>
    </source>
</reference>
<feature type="active site" description="Proton acceptor" evidence="10">
    <location>
        <position position="77"/>
    </location>
</feature>
<comment type="cofactor">
    <cofactor evidence="10">
        <name>Mg(2+)</name>
        <dbReference type="ChEBI" id="CHEBI:18420"/>
    </cofactor>
    <text evidence="10">Binds 1 Mg(2+) ion per subunit.</text>
</comment>
<dbReference type="NCBIfam" id="TIGR00042">
    <property type="entry name" value="RdgB/HAM1 family non-canonical purine NTP pyrophosphatase"/>
    <property type="match status" value="1"/>
</dbReference>
<proteinExistence type="inferred from homology"/>
<evidence type="ECO:0000256" key="7">
    <source>
        <dbReference type="ARBA" id="ARBA00023080"/>
    </source>
</evidence>
<dbReference type="InterPro" id="IPR020922">
    <property type="entry name" value="dITP/XTP_pyrophosphatase"/>
</dbReference>
<keyword evidence="3 10" id="KW-0479">Metal-binding</keyword>
<comment type="caution">
    <text evidence="12">The sequence shown here is derived from an EMBL/GenBank/DDBJ whole genome shotgun (WGS) entry which is preliminary data.</text>
</comment>
<evidence type="ECO:0000256" key="1">
    <source>
        <dbReference type="ARBA" id="ARBA00008023"/>
    </source>
</evidence>
<comment type="similarity">
    <text evidence="1 10 11">Belongs to the HAM1 NTPase family.</text>
</comment>
<keyword evidence="4 10" id="KW-0547">Nucleotide-binding</keyword>
<comment type="catalytic activity">
    <reaction evidence="8 10">
        <text>dITP + H2O = dIMP + diphosphate + H(+)</text>
        <dbReference type="Rhea" id="RHEA:28342"/>
        <dbReference type="ChEBI" id="CHEBI:15377"/>
        <dbReference type="ChEBI" id="CHEBI:15378"/>
        <dbReference type="ChEBI" id="CHEBI:33019"/>
        <dbReference type="ChEBI" id="CHEBI:61194"/>
        <dbReference type="ChEBI" id="CHEBI:61382"/>
        <dbReference type="EC" id="3.6.1.66"/>
    </reaction>
</comment>
<keyword evidence="5 10" id="KW-0378">Hydrolase</keyword>
<comment type="caution">
    <text evidence="10">Lacks conserved residue(s) required for the propagation of feature annotation.</text>
</comment>
<feature type="binding site" evidence="10">
    <location>
        <position position="78"/>
    </location>
    <ligand>
        <name>substrate</name>
    </ligand>
</feature>
<evidence type="ECO:0000256" key="3">
    <source>
        <dbReference type="ARBA" id="ARBA00022723"/>
    </source>
</evidence>
<comment type="catalytic activity">
    <reaction evidence="10">
        <text>ITP + H2O = IMP + diphosphate + H(+)</text>
        <dbReference type="Rhea" id="RHEA:29399"/>
        <dbReference type="ChEBI" id="CHEBI:15377"/>
        <dbReference type="ChEBI" id="CHEBI:15378"/>
        <dbReference type="ChEBI" id="CHEBI:33019"/>
        <dbReference type="ChEBI" id="CHEBI:58053"/>
        <dbReference type="ChEBI" id="CHEBI:61402"/>
        <dbReference type="EC" id="3.6.1.66"/>
    </reaction>
</comment>
<dbReference type="GO" id="GO:0036222">
    <property type="term" value="F:XTP diphosphatase activity"/>
    <property type="evidence" value="ECO:0007669"/>
    <property type="project" value="UniProtKB-UniRule"/>
</dbReference>
<evidence type="ECO:0000256" key="4">
    <source>
        <dbReference type="ARBA" id="ARBA00022741"/>
    </source>
</evidence>
<dbReference type="FunFam" id="3.90.950.10:FF:000001">
    <property type="entry name" value="dITP/XTP pyrophosphatase"/>
    <property type="match status" value="1"/>
</dbReference>
<dbReference type="GO" id="GO:0046872">
    <property type="term" value="F:metal ion binding"/>
    <property type="evidence" value="ECO:0007669"/>
    <property type="project" value="UniProtKB-KW"/>
</dbReference>
<evidence type="ECO:0000256" key="11">
    <source>
        <dbReference type="RuleBase" id="RU003781"/>
    </source>
</evidence>
<comment type="catalytic activity">
    <reaction evidence="9 10">
        <text>XTP + H2O = XMP + diphosphate + H(+)</text>
        <dbReference type="Rhea" id="RHEA:28610"/>
        <dbReference type="ChEBI" id="CHEBI:15377"/>
        <dbReference type="ChEBI" id="CHEBI:15378"/>
        <dbReference type="ChEBI" id="CHEBI:33019"/>
        <dbReference type="ChEBI" id="CHEBI:57464"/>
        <dbReference type="ChEBI" id="CHEBI:61314"/>
        <dbReference type="EC" id="3.6.1.66"/>
    </reaction>
</comment>
<dbReference type="GO" id="GO:0000166">
    <property type="term" value="F:nucleotide binding"/>
    <property type="evidence" value="ECO:0007669"/>
    <property type="project" value="UniProtKB-KW"/>
</dbReference>
<dbReference type="PANTHER" id="PTHR11067">
    <property type="entry name" value="INOSINE TRIPHOSPHATE PYROPHOSPHATASE/HAM1 PROTEIN"/>
    <property type="match status" value="1"/>
</dbReference>
<feature type="binding site" evidence="10">
    <location>
        <begin position="188"/>
        <end position="189"/>
    </location>
    <ligand>
        <name>substrate</name>
    </ligand>
</feature>
<dbReference type="AlphaFoldDB" id="A0A3E4PFF9"/>
<keyword evidence="7 10" id="KW-0546">Nucleotide metabolism</keyword>
<dbReference type="Proteomes" id="UP000261324">
    <property type="component" value="Unassembled WGS sequence"/>
</dbReference>
<dbReference type="GO" id="GO:0009117">
    <property type="term" value="P:nucleotide metabolic process"/>
    <property type="evidence" value="ECO:0007669"/>
    <property type="project" value="UniProtKB-KW"/>
</dbReference>
<dbReference type="GO" id="GO:0036220">
    <property type="term" value="F:ITP diphosphatase activity"/>
    <property type="evidence" value="ECO:0007669"/>
    <property type="project" value="UniProtKB-UniRule"/>
</dbReference>
<name>A0A3E4PFF9_9FIRM</name>
<dbReference type="Gene3D" id="3.90.950.10">
    <property type="match status" value="1"/>
</dbReference>
<dbReference type="GO" id="GO:0035870">
    <property type="term" value="F:dITP diphosphatase activity"/>
    <property type="evidence" value="ECO:0007669"/>
    <property type="project" value="UniProtKB-UniRule"/>
</dbReference>
<dbReference type="InterPro" id="IPR002637">
    <property type="entry name" value="RdgB/HAM1"/>
</dbReference>
<evidence type="ECO:0000256" key="9">
    <source>
        <dbReference type="ARBA" id="ARBA00052017"/>
    </source>
</evidence>